<dbReference type="PANTHER" id="PTHR35936">
    <property type="entry name" value="MEMBRANE-BOUND LYTIC MUREIN TRANSGLYCOSYLASE F"/>
    <property type="match status" value="1"/>
</dbReference>
<feature type="signal peptide" evidence="3">
    <location>
        <begin position="1"/>
        <end position="19"/>
    </location>
</feature>
<dbReference type="SMART" id="SM00062">
    <property type="entry name" value="PBPb"/>
    <property type="match status" value="1"/>
</dbReference>
<dbReference type="Gene3D" id="3.40.190.10">
    <property type="entry name" value="Periplasmic binding protein-like II"/>
    <property type="match status" value="2"/>
</dbReference>
<dbReference type="SUPFAM" id="SSF53850">
    <property type="entry name" value="Periplasmic binding protein-like II"/>
    <property type="match status" value="1"/>
</dbReference>
<gene>
    <name evidence="5" type="ORF">CO657_10750</name>
</gene>
<dbReference type="Proteomes" id="UP000220927">
    <property type="component" value="Chromosome"/>
</dbReference>
<comment type="subcellular location">
    <subcellularLocation>
        <location evidence="1">Periplasm</location>
    </subcellularLocation>
</comment>
<evidence type="ECO:0000313" key="6">
    <source>
        <dbReference type="Proteomes" id="UP000220927"/>
    </source>
</evidence>
<reference evidence="5 6" key="1">
    <citation type="submission" date="2019-01" db="EMBL/GenBank/DDBJ databases">
        <title>Genomic insights into the origins and evolution of symbiotic genes in the Phaseolus vulgaris microsymbionts.</title>
        <authorList>
            <person name="Tong W."/>
        </authorList>
    </citation>
    <scope>NUCLEOTIDE SEQUENCE [LARGE SCALE GENOMIC DNA]</scope>
    <source>
        <strain evidence="5 6">FH23</strain>
    </source>
</reference>
<evidence type="ECO:0000256" key="1">
    <source>
        <dbReference type="ARBA" id="ARBA00004418"/>
    </source>
</evidence>
<keyword evidence="2 3" id="KW-0732">Signal</keyword>
<evidence type="ECO:0000259" key="4">
    <source>
        <dbReference type="SMART" id="SM00062"/>
    </source>
</evidence>
<proteinExistence type="predicted"/>
<accession>A0AAE5TVX5</accession>
<dbReference type="RefSeq" id="WP_054184777.1">
    <property type="nucleotide sequence ID" value="NZ_CP034998.1"/>
</dbReference>
<evidence type="ECO:0000256" key="2">
    <source>
        <dbReference type="ARBA" id="ARBA00022729"/>
    </source>
</evidence>
<keyword evidence="6" id="KW-1185">Reference proteome</keyword>
<dbReference type="InterPro" id="IPR001638">
    <property type="entry name" value="Solute-binding_3/MltF_N"/>
</dbReference>
<sequence length="280" mass="30202">MIKRRVFNMVLGGFAVALASPAVIASAARAQGKSSLDRIKSSGVLRIGGIPDGVPGYQKALTDGQWRGFYVDIAQQLASDLGIKLSIVETTWGNSVLDLQADKIDVFFGLNPTPQRAEVIDFSGPIFKNAFTLVANKKLQGETWEDFNKPEVRIAVDAGSAQDSAATRNAPNAQILRLKTVSDGTAALQAGRADAQCLVVVNALPLLAKNPSIGKLIVPTPIDATTSNAGFRREEDKSWSKFVDDWITKYRENGFVQKSVIRNLDLVGVKESDFPKGLTI</sequence>
<evidence type="ECO:0000313" key="5">
    <source>
        <dbReference type="EMBL" id="QAS78520.1"/>
    </source>
</evidence>
<dbReference type="KEGG" id="rad:CO657_10750"/>
<name>A0AAE5TVX5_9HYPH</name>
<dbReference type="GO" id="GO:0042597">
    <property type="term" value="C:periplasmic space"/>
    <property type="evidence" value="ECO:0007669"/>
    <property type="project" value="UniProtKB-SubCell"/>
</dbReference>
<evidence type="ECO:0000256" key="3">
    <source>
        <dbReference type="SAM" id="SignalP"/>
    </source>
</evidence>
<dbReference type="EMBL" id="CP034998">
    <property type="protein sequence ID" value="QAS78520.1"/>
    <property type="molecule type" value="Genomic_DNA"/>
</dbReference>
<dbReference type="Pfam" id="PF00497">
    <property type="entry name" value="SBP_bac_3"/>
    <property type="match status" value="1"/>
</dbReference>
<dbReference type="PANTHER" id="PTHR35936:SF17">
    <property type="entry name" value="ARGININE-BINDING EXTRACELLULAR PROTEIN ARTP"/>
    <property type="match status" value="1"/>
</dbReference>
<feature type="chain" id="PRO_5042259926" evidence="3">
    <location>
        <begin position="20"/>
        <end position="280"/>
    </location>
</feature>
<feature type="domain" description="Solute-binding protein family 3/N-terminal" evidence="4">
    <location>
        <begin position="44"/>
        <end position="267"/>
    </location>
</feature>
<organism evidence="5 6">
    <name type="scientific">Rhizobium acidisoli</name>
    <dbReference type="NCBI Taxonomy" id="1538158"/>
    <lineage>
        <taxon>Bacteria</taxon>
        <taxon>Pseudomonadati</taxon>
        <taxon>Pseudomonadota</taxon>
        <taxon>Alphaproteobacteria</taxon>
        <taxon>Hyphomicrobiales</taxon>
        <taxon>Rhizobiaceae</taxon>
        <taxon>Rhizobium/Agrobacterium group</taxon>
        <taxon>Rhizobium</taxon>
    </lineage>
</organism>
<protein>
    <submittedName>
        <fullName evidence="5">Transporter substrate-binding domain-containing protein</fullName>
    </submittedName>
</protein>
<dbReference type="AlphaFoldDB" id="A0AAE5TVX5"/>